<comment type="caution">
    <text evidence="1">The sequence shown here is derived from an EMBL/GenBank/DDBJ whole genome shotgun (WGS) entry which is preliminary data.</text>
</comment>
<reference evidence="1 2" key="1">
    <citation type="journal article" date="2023" name="Nucleic Acids Res.">
        <title>The hologenome of Daphnia magna reveals possible DNA methylation and microbiome-mediated evolution of the host genome.</title>
        <authorList>
            <person name="Chaturvedi A."/>
            <person name="Li X."/>
            <person name="Dhandapani V."/>
            <person name="Marshall H."/>
            <person name="Kissane S."/>
            <person name="Cuenca-Cambronero M."/>
            <person name="Asole G."/>
            <person name="Calvet F."/>
            <person name="Ruiz-Romero M."/>
            <person name="Marangio P."/>
            <person name="Guigo R."/>
            <person name="Rago D."/>
            <person name="Mirbahai L."/>
            <person name="Eastwood N."/>
            <person name="Colbourne J.K."/>
            <person name="Zhou J."/>
            <person name="Mallon E."/>
            <person name="Orsini L."/>
        </authorList>
    </citation>
    <scope>NUCLEOTIDE SEQUENCE [LARGE SCALE GENOMIC DNA]</scope>
    <source>
        <strain evidence="1">LRV0_1</strain>
    </source>
</reference>
<evidence type="ECO:0000313" key="1">
    <source>
        <dbReference type="EMBL" id="KAK4020687.1"/>
    </source>
</evidence>
<protein>
    <submittedName>
        <fullName evidence="1">Uncharacterized protein</fullName>
    </submittedName>
</protein>
<proteinExistence type="predicted"/>
<evidence type="ECO:0000313" key="2">
    <source>
        <dbReference type="Proteomes" id="UP001234178"/>
    </source>
</evidence>
<name>A0ABR0A6B4_9CRUS</name>
<dbReference type="Proteomes" id="UP001234178">
    <property type="component" value="Unassembled WGS sequence"/>
</dbReference>
<gene>
    <name evidence="1" type="ORF">OUZ56_002642</name>
</gene>
<keyword evidence="2" id="KW-1185">Reference proteome</keyword>
<accession>A0ABR0A6B4</accession>
<organism evidence="1 2">
    <name type="scientific">Daphnia magna</name>
    <dbReference type="NCBI Taxonomy" id="35525"/>
    <lineage>
        <taxon>Eukaryota</taxon>
        <taxon>Metazoa</taxon>
        <taxon>Ecdysozoa</taxon>
        <taxon>Arthropoda</taxon>
        <taxon>Crustacea</taxon>
        <taxon>Branchiopoda</taxon>
        <taxon>Diplostraca</taxon>
        <taxon>Cladocera</taxon>
        <taxon>Anomopoda</taxon>
        <taxon>Daphniidae</taxon>
        <taxon>Daphnia</taxon>
    </lineage>
</organism>
<sequence length="139" mass="16230">MVCPQWTSYCNKLLRLMWAGALPDVITWSASMYCQYLVALRFNHITFHAHLIRGHSIFEQPKFGLPLNSQQHLPFSYFSRFRILRMAKREIDFKKIVLKVTNRVYANEVDGATSRSDVFAVLCHVVTRLKSKNPPIMQQ</sequence>
<dbReference type="EMBL" id="JAOYFB010000036">
    <property type="protein sequence ID" value="KAK4020687.1"/>
    <property type="molecule type" value="Genomic_DNA"/>
</dbReference>